<gene>
    <name evidence="1" type="ORF">ANN_01725</name>
</gene>
<dbReference type="Proteomes" id="UP001148838">
    <property type="component" value="Unassembled WGS sequence"/>
</dbReference>
<accession>A0ABQ8TXC7</accession>
<sequence>MMGFCEGGNEPPGLEMYSGQSVPRICRCQIFLWGYLKSLVYYTLPRTIEELKRRIEDKIAGINEELLRKGSSLPGPPLKFFFTFVTIMYTSILELEFEYQLDSVYEAQKNWTCLNRINDAEVTYSVTPVYGAKRQFRWDVLDHSSYSPDLEPRDFHFFGPLKKYLGSKRFNTAVQRAVMTWLQGLDADYFYAFIDALVYRWKKVFGPAW</sequence>
<dbReference type="Gene3D" id="3.30.420.10">
    <property type="entry name" value="Ribonuclease H-like superfamily/Ribonuclease H"/>
    <property type="match status" value="2"/>
</dbReference>
<dbReference type="InterPro" id="IPR052709">
    <property type="entry name" value="Transposase-MT_Hybrid"/>
</dbReference>
<protein>
    <submittedName>
        <fullName evidence="1">Uncharacterized protein</fullName>
    </submittedName>
</protein>
<dbReference type="InterPro" id="IPR036397">
    <property type="entry name" value="RNaseH_sf"/>
</dbReference>
<name>A0ABQ8TXC7_PERAM</name>
<evidence type="ECO:0000313" key="2">
    <source>
        <dbReference type="Proteomes" id="UP001148838"/>
    </source>
</evidence>
<comment type="caution">
    <text evidence="1">The sequence shown here is derived from an EMBL/GenBank/DDBJ whole genome shotgun (WGS) entry which is preliminary data.</text>
</comment>
<organism evidence="1 2">
    <name type="scientific">Periplaneta americana</name>
    <name type="common">American cockroach</name>
    <name type="synonym">Blatta americana</name>
    <dbReference type="NCBI Taxonomy" id="6978"/>
    <lineage>
        <taxon>Eukaryota</taxon>
        <taxon>Metazoa</taxon>
        <taxon>Ecdysozoa</taxon>
        <taxon>Arthropoda</taxon>
        <taxon>Hexapoda</taxon>
        <taxon>Insecta</taxon>
        <taxon>Pterygota</taxon>
        <taxon>Neoptera</taxon>
        <taxon>Polyneoptera</taxon>
        <taxon>Dictyoptera</taxon>
        <taxon>Blattodea</taxon>
        <taxon>Blattoidea</taxon>
        <taxon>Blattidae</taxon>
        <taxon>Blattinae</taxon>
        <taxon>Periplaneta</taxon>
    </lineage>
</organism>
<dbReference type="PANTHER" id="PTHR46060:SF3">
    <property type="entry name" value="PROTEIN GVQW3"/>
    <property type="match status" value="1"/>
</dbReference>
<dbReference type="EMBL" id="JAJSOF020000003">
    <property type="protein sequence ID" value="KAJ4450305.1"/>
    <property type="molecule type" value="Genomic_DNA"/>
</dbReference>
<proteinExistence type="predicted"/>
<keyword evidence="2" id="KW-1185">Reference proteome</keyword>
<reference evidence="1 2" key="1">
    <citation type="journal article" date="2022" name="Allergy">
        <title>Genome assembly and annotation of Periplaneta americana reveal a comprehensive cockroach allergen profile.</title>
        <authorList>
            <person name="Wang L."/>
            <person name="Xiong Q."/>
            <person name="Saelim N."/>
            <person name="Wang L."/>
            <person name="Nong W."/>
            <person name="Wan A.T."/>
            <person name="Shi M."/>
            <person name="Liu X."/>
            <person name="Cao Q."/>
            <person name="Hui J.H.L."/>
            <person name="Sookrung N."/>
            <person name="Leung T.F."/>
            <person name="Tungtrongchitr A."/>
            <person name="Tsui S.K.W."/>
        </authorList>
    </citation>
    <scope>NUCLEOTIDE SEQUENCE [LARGE SCALE GENOMIC DNA]</scope>
    <source>
        <strain evidence="1">PWHHKU_190912</strain>
    </source>
</reference>
<evidence type="ECO:0000313" key="1">
    <source>
        <dbReference type="EMBL" id="KAJ4450305.1"/>
    </source>
</evidence>
<dbReference type="PANTHER" id="PTHR46060">
    <property type="entry name" value="MARINER MOS1 TRANSPOSASE-LIKE PROTEIN"/>
    <property type="match status" value="1"/>
</dbReference>